<feature type="compositionally biased region" description="Basic and acidic residues" evidence="1">
    <location>
        <begin position="259"/>
        <end position="269"/>
    </location>
</feature>
<comment type="caution">
    <text evidence="3">The sequence shown here is derived from an EMBL/GenBank/DDBJ whole genome shotgun (WGS) entry which is preliminary data.</text>
</comment>
<feature type="region of interest" description="Disordered" evidence="1">
    <location>
        <begin position="430"/>
        <end position="462"/>
    </location>
</feature>
<keyword evidence="2" id="KW-0732">Signal</keyword>
<feature type="region of interest" description="Disordered" evidence="1">
    <location>
        <begin position="259"/>
        <end position="286"/>
    </location>
</feature>
<organism evidence="3 4">
    <name type="scientific">Chlorella ohadii</name>
    <dbReference type="NCBI Taxonomy" id="2649997"/>
    <lineage>
        <taxon>Eukaryota</taxon>
        <taxon>Viridiplantae</taxon>
        <taxon>Chlorophyta</taxon>
        <taxon>core chlorophytes</taxon>
        <taxon>Trebouxiophyceae</taxon>
        <taxon>Chlorellales</taxon>
        <taxon>Chlorellaceae</taxon>
        <taxon>Chlorella clade</taxon>
        <taxon>Chlorella</taxon>
    </lineage>
</organism>
<feature type="signal peptide" evidence="2">
    <location>
        <begin position="1"/>
        <end position="19"/>
    </location>
</feature>
<reference evidence="3" key="1">
    <citation type="submission" date="2020-11" db="EMBL/GenBank/DDBJ databases">
        <title>Chlorella ohadii genome sequencing and assembly.</title>
        <authorList>
            <person name="Murik O."/>
            <person name="Treves H."/>
            <person name="Kedem I."/>
            <person name="Shotland Y."/>
            <person name="Kaplan A."/>
        </authorList>
    </citation>
    <scope>NUCLEOTIDE SEQUENCE</scope>
    <source>
        <strain evidence="3">1</strain>
    </source>
</reference>
<feature type="region of interest" description="Disordered" evidence="1">
    <location>
        <begin position="1545"/>
        <end position="1586"/>
    </location>
</feature>
<feature type="compositionally biased region" description="Acidic residues" evidence="1">
    <location>
        <begin position="108"/>
        <end position="135"/>
    </location>
</feature>
<feature type="compositionally biased region" description="Low complexity" evidence="1">
    <location>
        <begin position="45"/>
        <end position="73"/>
    </location>
</feature>
<evidence type="ECO:0000313" key="3">
    <source>
        <dbReference type="EMBL" id="KAI7836812.1"/>
    </source>
</evidence>
<feature type="chain" id="PRO_5042096922" evidence="2">
    <location>
        <begin position="20"/>
        <end position="1661"/>
    </location>
</feature>
<feature type="compositionally biased region" description="Basic and acidic residues" evidence="1">
    <location>
        <begin position="180"/>
        <end position="205"/>
    </location>
</feature>
<keyword evidence="4" id="KW-1185">Reference proteome</keyword>
<dbReference type="InterPro" id="IPR051425">
    <property type="entry name" value="Formin_Homology"/>
</dbReference>
<dbReference type="PANTHER" id="PTHR45725:SF18">
    <property type="entry name" value="ORC1-LIKE AAA ATPASE DOMAIN-CONTAINING PROTEIN"/>
    <property type="match status" value="1"/>
</dbReference>
<evidence type="ECO:0000256" key="1">
    <source>
        <dbReference type="SAM" id="MobiDB-lite"/>
    </source>
</evidence>
<sequence length="1661" mass="175743">MDAGRRWMTRLCLPRLGLGLRLPPALRHLGCFGTLCGGRQPSPPAAQGEQPDEQQQGGAPQPTSGGAATAEAAAAERAERAPTQPSTDKAGDPGSASSSGSEGGSEGGESELDQTSDDEAPPLDDGSDEDSDDEAERGSPSQEWALPARPPVKSRRIAPEIVPPLCQPDDAPLTPPPETAVRREEGGWRGREAAPRKWEDVPQERFAHGHYEQPERGERGTHLFDTPHQHDVRAEAGEKGMGPTYEMRSGRDEVMAEVAPDRKRPHQEAGLEQPQAQQPAQRRPRSVPALLSCSTATLHLPPTPKVFGPVFELKNISAHRVALRFGVLQGYEGLVQIALEETVLAPGERVYAELFIQRVIEAPVQLQVRAVPVAKEVTTAEQASFDDPAAISYLLLDLRWGTSGAQGTPPLGAGGVPPTASRMPAAAGALQQLPTPPPEAPQPAHTPGQEPAQPPRAALPRVEMPPLGEGESRQFTAAARYHAVNTPVEELAAALQGDALVQAITLELKRGEVQAACTLVAIPGLMAGDAGLTADKGGRGVSMCMHPEERDSLPRWAAQASPLVGQLQAVQLPRTAMELDANRQGRASILAGTVLRLEGPGAEVLAQGTERLCLLEPGQSKISSCMLADARLLAQLFGSLPTFTDSILAALCMALLKGLLDAEGHAHVTLSRGYMEQKVGVTSSSPALIESVREMLRLLLGHSGGEGHVAIVQPASDRPRPADYDPLGQRERAVPEPPPDEADLLSDLRAHMAQKYQGTEGVVLEQDDARGLLLVLRAASLAFRIATDSKTPQGLRVYFERACPALLQEQASACCPAVKDPVRQLQLQAWLQRHQQPRHSHAALMRLTRGVFHEGVAAFDLCSGRAAVELAVKEWLPTAFHADSTAQLPSKLVHSAEEADLLGWRGVALEPTARRDGQAATQPAFQAIYGAKQDFDALAVIMYLGLGGQHLSDRKWPHFAGPLSVAGWWSDAAHLILQHLEDAYPSLLDDLPPAAKQLFFRPTAAGGGPPPRVRRLRQALEDAEERVRTGAVAEKEAERLARLGLPIKWRTLLERSKSERGRLNETGDILPAVRPNLAAYVQGTLPPLLPEPAAPDPALPYTAAAEPADDGLPQGIARVALIELFERWCAPGANHLELMRPTGAVALWRPLTRLLDPGMRGPPVFVGADFFAQLAAWRRRGCIGPPPQLAAFPVEPVLQPDAPAGARPVLLPSLTAAALQLFGEPAAGNTLVACMGVKGNPLTYSVGLLPQRAQLEAADGRQLAAITDGDDTWVAPNQPTSRAARTAASALQAVYDGKPVAELRKRRQLVAPSCGAAKLQRLEIYLSVLRHAYVSWRVVLLPDGAHSKSVPELVRASLAAANPAAAAAAAQTAAATAVERQQQALHQAATQLAAAAGAAAPTVAGQQQPQQAAAAAALAALSFGDSQRHADGWAAELTRLYGLLQQPANPERAAAVLPLLGRLLLSKCGAERAAVKKGLEGMAAMNFTSAACHAVSALATVAQDATLCSSTGLPAFSKLSPAAQSGELHPLAGYGNVKAGDRASSSMAGDGASSSAAGSSASGKAKAKAKQKGGGQGVAKPPVRMAWKEGNRKTDNYYKASKGGFQVARKWAFVAFYLERCDLLTKGKNSKYSGPLEGCTTAEAAWLLAQVLKCCLCDARA</sequence>
<accession>A0AAD5H2C6</accession>
<feature type="compositionally biased region" description="Basic and acidic residues" evidence="1">
    <location>
        <begin position="717"/>
        <end position="734"/>
    </location>
</feature>
<protein>
    <submittedName>
        <fullName evidence="3">Uncharacterized protein</fullName>
    </submittedName>
</protein>
<name>A0AAD5H2C6_9CHLO</name>
<evidence type="ECO:0000313" key="4">
    <source>
        <dbReference type="Proteomes" id="UP001205105"/>
    </source>
</evidence>
<gene>
    <name evidence="3" type="ORF">COHA_009313</name>
</gene>
<dbReference type="Proteomes" id="UP001205105">
    <property type="component" value="Unassembled WGS sequence"/>
</dbReference>
<feature type="region of interest" description="Disordered" evidence="1">
    <location>
        <begin position="713"/>
        <end position="740"/>
    </location>
</feature>
<evidence type="ECO:0000256" key="2">
    <source>
        <dbReference type="SAM" id="SignalP"/>
    </source>
</evidence>
<proteinExistence type="predicted"/>
<dbReference type="PANTHER" id="PTHR45725">
    <property type="entry name" value="FORMIN HOMOLOGY 2 FAMILY MEMBER"/>
    <property type="match status" value="1"/>
</dbReference>
<dbReference type="EMBL" id="JADXDR010000174">
    <property type="protein sequence ID" value="KAI7836812.1"/>
    <property type="molecule type" value="Genomic_DNA"/>
</dbReference>
<feature type="region of interest" description="Disordered" evidence="1">
    <location>
        <begin position="40"/>
        <end position="205"/>
    </location>
</feature>
<feature type="compositionally biased region" description="Low complexity" evidence="1">
    <location>
        <begin position="1545"/>
        <end position="1564"/>
    </location>
</feature>